<sequence>MYHKIQTALNCVPATFSDKLVVLNVNFSLLQNCQHVSKFTTIDLYTPVFEKKRISSLYIKAFGIIVYLASVLP</sequence>
<dbReference type="Proteomes" id="UP001164746">
    <property type="component" value="Chromosome 15"/>
</dbReference>
<gene>
    <name evidence="2" type="ORF">MAR_013536</name>
</gene>
<keyword evidence="3" id="KW-1185">Reference proteome</keyword>
<keyword evidence="1" id="KW-0812">Transmembrane</keyword>
<proteinExistence type="predicted"/>
<accession>A0ABY7G070</accession>
<organism evidence="2 3">
    <name type="scientific">Mya arenaria</name>
    <name type="common">Soft-shell clam</name>
    <dbReference type="NCBI Taxonomy" id="6604"/>
    <lineage>
        <taxon>Eukaryota</taxon>
        <taxon>Metazoa</taxon>
        <taxon>Spiralia</taxon>
        <taxon>Lophotrochozoa</taxon>
        <taxon>Mollusca</taxon>
        <taxon>Bivalvia</taxon>
        <taxon>Autobranchia</taxon>
        <taxon>Heteroconchia</taxon>
        <taxon>Euheterodonta</taxon>
        <taxon>Imparidentia</taxon>
        <taxon>Neoheterodontei</taxon>
        <taxon>Myida</taxon>
        <taxon>Myoidea</taxon>
        <taxon>Myidae</taxon>
        <taxon>Mya</taxon>
    </lineage>
</organism>
<name>A0ABY7G070_MYAAR</name>
<evidence type="ECO:0000256" key="1">
    <source>
        <dbReference type="SAM" id="Phobius"/>
    </source>
</evidence>
<protein>
    <submittedName>
        <fullName evidence="2">Uncharacterized protein</fullName>
    </submittedName>
</protein>
<evidence type="ECO:0000313" key="2">
    <source>
        <dbReference type="EMBL" id="WAR27832.1"/>
    </source>
</evidence>
<dbReference type="EMBL" id="CP111026">
    <property type="protein sequence ID" value="WAR27832.1"/>
    <property type="molecule type" value="Genomic_DNA"/>
</dbReference>
<evidence type="ECO:0000313" key="3">
    <source>
        <dbReference type="Proteomes" id="UP001164746"/>
    </source>
</evidence>
<feature type="transmembrane region" description="Helical" evidence="1">
    <location>
        <begin position="54"/>
        <end position="72"/>
    </location>
</feature>
<keyword evidence="1" id="KW-0472">Membrane</keyword>
<reference evidence="2" key="1">
    <citation type="submission" date="2022-11" db="EMBL/GenBank/DDBJ databases">
        <title>Centuries of genome instability and evolution in soft-shell clam transmissible cancer (bioRxiv).</title>
        <authorList>
            <person name="Hart S.F.M."/>
            <person name="Yonemitsu M.A."/>
            <person name="Giersch R.M."/>
            <person name="Beal B.F."/>
            <person name="Arriagada G."/>
            <person name="Davis B.W."/>
            <person name="Ostrander E.A."/>
            <person name="Goff S.P."/>
            <person name="Metzger M.J."/>
        </authorList>
    </citation>
    <scope>NUCLEOTIDE SEQUENCE</scope>
    <source>
        <strain evidence="2">MELC-2E11</strain>
        <tissue evidence="2">Siphon/mantle</tissue>
    </source>
</reference>
<keyword evidence="1" id="KW-1133">Transmembrane helix</keyword>